<proteinExistence type="predicted"/>
<comment type="caution">
    <text evidence="1">The sequence shown here is derived from an EMBL/GenBank/DDBJ whole genome shotgun (WGS) entry which is preliminary data.</text>
</comment>
<gene>
    <name evidence="1" type="ORF">Tco_0730434</name>
</gene>
<name>A0ABQ4YUT4_9ASTR</name>
<reference evidence="1" key="1">
    <citation type="journal article" date="2022" name="Int. J. Mol. Sci.">
        <title>Draft Genome of Tanacetum Coccineum: Genomic Comparison of Closely Related Tanacetum-Family Plants.</title>
        <authorList>
            <person name="Yamashiro T."/>
            <person name="Shiraishi A."/>
            <person name="Nakayama K."/>
            <person name="Satake H."/>
        </authorList>
    </citation>
    <scope>NUCLEOTIDE SEQUENCE</scope>
</reference>
<protein>
    <submittedName>
        <fullName evidence="1">Uncharacterized protein</fullName>
    </submittedName>
</protein>
<organism evidence="1 2">
    <name type="scientific">Tanacetum coccineum</name>
    <dbReference type="NCBI Taxonomy" id="301880"/>
    <lineage>
        <taxon>Eukaryota</taxon>
        <taxon>Viridiplantae</taxon>
        <taxon>Streptophyta</taxon>
        <taxon>Embryophyta</taxon>
        <taxon>Tracheophyta</taxon>
        <taxon>Spermatophyta</taxon>
        <taxon>Magnoliopsida</taxon>
        <taxon>eudicotyledons</taxon>
        <taxon>Gunneridae</taxon>
        <taxon>Pentapetalae</taxon>
        <taxon>asterids</taxon>
        <taxon>campanulids</taxon>
        <taxon>Asterales</taxon>
        <taxon>Asteraceae</taxon>
        <taxon>Asteroideae</taxon>
        <taxon>Anthemideae</taxon>
        <taxon>Anthemidinae</taxon>
        <taxon>Tanacetum</taxon>
    </lineage>
</organism>
<dbReference type="Proteomes" id="UP001151760">
    <property type="component" value="Unassembled WGS sequence"/>
</dbReference>
<keyword evidence="2" id="KW-1185">Reference proteome</keyword>
<evidence type="ECO:0000313" key="2">
    <source>
        <dbReference type="Proteomes" id="UP001151760"/>
    </source>
</evidence>
<reference evidence="1" key="2">
    <citation type="submission" date="2022-01" db="EMBL/GenBank/DDBJ databases">
        <authorList>
            <person name="Yamashiro T."/>
            <person name="Shiraishi A."/>
            <person name="Satake H."/>
            <person name="Nakayama K."/>
        </authorList>
    </citation>
    <scope>NUCLEOTIDE SEQUENCE</scope>
</reference>
<accession>A0ABQ4YUT4</accession>
<sequence>MVLSLTSCTIPTSLHLGYHQFKPFGCWNHHPHWKHLFSKKAKTSRRLSCSAAAEQVEFQVLSNINSVYNDILILDTPQSRMLLLDSTHNVHSVFNKDGDAWTGSYWDEFATLPPIIPDGPIAILGLHTEGGGILHVHIGDALSPSTSIPGGYAGIVVDLFSGGDVLPQLQEYSVVSLMLNCFCHGICALTMFDPHINEK</sequence>
<evidence type="ECO:0000313" key="1">
    <source>
        <dbReference type="EMBL" id="GJS80553.1"/>
    </source>
</evidence>
<dbReference type="EMBL" id="BQNB010010680">
    <property type="protein sequence ID" value="GJS80553.1"/>
    <property type="molecule type" value="Genomic_DNA"/>
</dbReference>